<reference evidence="3 4" key="1">
    <citation type="submission" date="2020-05" db="EMBL/GenBank/DDBJ databases">
        <title>Draft genome sequence of Desulfovibrio psychrotolerans JS1T.</title>
        <authorList>
            <person name="Ueno A."/>
            <person name="Tamazawa S."/>
            <person name="Tamamura S."/>
            <person name="Murakami T."/>
            <person name="Kiyama T."/>
            <person name="Inomata H."/>
            <person name="Amano Y."/>
            <person name="Miyakawa K."/>
            <person name="Tamaki H."/>
            <person name="Naganuma T."/>
            <person name="Kaneko K."/>
        </authorList>
    </citation>
    <scope>NUCLEOTIDE SEQUENCE [LARGE SCALE GENOMIC DNA]</scope>
    <source>
        <strain evidence="3 4">JS1</strain>
    </source>
</reference>
<feature type="coiled-coil region" evidence="1">
    <location>
        <begin position="22"/>
        <end position="66"/>
    </location>
</feature>
<protein>
    <submittedName>
        <fullName evidence="3">Uncharacterized protein</fullName>
    </submittedName>
</protein>
<keyword evidence="4" id="KW-1185">Reference proteome</keyword>
<evidence type="ECO:0000256" key="1">
    <source>
        <dbReference type="SAM" id="Coils"/>
    </source>
</evidence>
<dbReference type="Proteomes" id="UP000503820">
    <property type="component" value="Unassembled WGS sequence"/>
</dbReference>
<dbReference type="EMBL" id="BLVP01000008">
    <property type="protein sequence ID" value="GFM37225.1"/>
    <property type="molecule type" value="Genomic_DNA"/>
</dbReference>
<comment type="caution">
    <text evidence="3">The sequence shown here is derived from an EMBL/GenBank/DDBJ whole genome shotgun (WGS) entry which is preliminary data.</text>
</comment>
<sequence>MKVFKEEQEIKRVIFNVDADLAVRLENAKKNARQNGKKLNVDEVVNEALARYLDAAEKQLSRMRRSTHYGTDPIVMGPSAHYTDGDAGGDAGESASTTAVQVRTPGNLAPATSGSRKGRPISE</sequence>
<accession>A0A7J0BVP1</accession>
<keyword evidence="1" id="KW-0175">Coiled coil</keyword>
<dbReference type="RefSeq" id="WP_174409850.1">
    <property type="nucleotide sequence ID" value="NZ_BLVP01000008.1"/>
</dbReference>
<dbReference type="AlphaFoldDB" id="A0A7J0BVP1"/>
<evidence type="ECO:0000313" key="3">
    <source>
        <dbReference type="EMBL" id="GFM37225.1"/>
    </source>
</evidence>
<feature type="region of interest" description="Disordered" evidence="2">
    <location>
        <begin position="69"/>
        <end position="123"/>
    </location>
</feature>
<proteinExistence type="predicted"/>
<evidence type="ECO:0000256" key="2">
    <source>
        <dbReference type="SAM" id="MobiDB-lite"/>
    </source>
</evidence>
<organism evidence="3 4">
    <name type="scientific">Desulfovibrio psychrotolerans</name>
    <dbReference type="NCBI Taxonomy" id="415242"/>
    <lineage>
        <taxon>Bacteria</taxon>
        <taxon>Pseudomonadati</taxon>
        <taxon>Thermodesulfobacteriota</taxon>
        <taxon>Desulfovibrionia</taxon>
        <taxon>Desulfovibrionales</taxon>
        <taxon>Desulfovibrionaceae</taxon>
        <taxon>Desulfovibrio</taxon>
    </lineage>
</organism>
<gene>
    <name evidence="3" type="ORF">DSM19430T_19090</name>
</gene>
<evidence type="ECO:0000313" key="4">
    <source>
        <dbReference type="Proteomes" id="UP000503820"/>
    </source>
</evidence>
<name>A0A7J0BVP1_9BACT</name>